<dbReference type="NCBIfam" id="TIGR00007">
    <property type="entry name" value="1-(5-phosphoribosyl)-5-[(5-phosphoribosylamino)methylideneamino]imidazole-4-carboxamide isomerase"/>
    <property type="match status" value="1"/>
</dbReference>
<keyword evidence="13 14" id="KW-0456">Lyase</keyword>
<dbReference type="NCBIfam" id="NF002106">
    <property type="entry name" value="PRK00951.1-1"/>
    <property type="match status" value="1"/>
</dbReference>
<dbReference type="CDD" id="cd07914">
    <property type="entry name" value="IGPD"/>
    <property type="match status" value="1"/>
</dbReference>
<dbReference type="OrthoDB" id="447626at2759"/>
<evidence type="ECO:0000256" key="13">
    <source>
        <dbReference type="ARBA" id="ARBA00023239"/>
    </source>
</evidence>
<dbReference type="InterPro" id="IPR006062">
    <property type="entry name" value="His_biosynth"/>
</dbReference>
<dbReference type="HAMAP" id="MF_01014">
    <property type="entry name" value="HisA"/>
    <property type="match status" value="1"/>
</dbReference>
<keyword evidence="12" id="KW-0413">Isomerase</keyword>
<keyword evidence="10 15" id="KW-0028">Amino-acid biosynthesis</keyword>
<comment type="caution">
    <text evidence="16">The sequence shown here is derived from an EMBL/GenBank/DDBJ whole genome shotgun (WGS) entry which is preliminary data.</text>
</comment>
<dbReference type="EC" id="4.2.1.19" evidence="14"/>
<dbReference type="SUPFAM" id="SSF51366">
    <property type="entry name" value="Ribulose-phoshate binding barrel"/>
    <property type="match status" value="1"/>
</dbReference>
<dbReference type="PROSITE" id="PS00955">
    <property type="entry name" value="IGP_DEHYDRATASE_2"/>
    <property type="match status" value="1"/>
</dbReference>
<evidence type="ECO:0000256" key="3">
    <source>
        <dbReference type="ARBA" id="ARBA00004496"/>
    </source>
</evidence>
<dbReference type="FunFam" id="3.30.230.40:FF:000003">
    <property type="entry name" value="Imidazoleglycerol-phosphate dehydratase HisB"/>
    <property type="match status" value="1"/>
</dbReference>
<comment type="catalytic activity">
    <reaction evidence="1">
        <text>1-(5-phospho-beta-D-ribosyl)-5-[(5-phospho-beta-D-ribosylamino)methylideneamino]imidazole-4-carboxamide = 5-[(5-phospho-1-deoxy-D-ribulos-1-ylimino)methylamino]-1-(5-phospho-beta-D-ribosyl)imidazole-4-carboxamide</text>
        <dbReference type="Rhea" id="RHEA:15469"/>
        <dbReference type="ChEBI" id="CHEBI:58435"/>
        <dbReference type="ChEBI" id="CHEBI:58525"/>
        <dbReference type="EC" id="5.3.1.16"/>
    </reaction>
</comment>
<evidence type="ECO:0000313" key="16">
    <source>
        <dbReference type="EMBL" id="CAE7459355.1"/>
    </source>
</evidence>
<evidence type="ECO:0000313" key="17">
    <source>
        <dbReference type="Proteomes" id="UP000649617"/>
    </source>
</evidence>
<dbReference type="AlphaFoldDB" id="A0A812RXL8"/>
<dbReference type="InterPro" id="IPR013785">
    <property type="entry name" value="Aldolase_TIM"/>
</dbReference>
<name>A0A812RXL8_SYMPI</name>
<dbReference type="UniPathway" id="UPA00031">
    <property type="reaction ID" value="UER00009"/>
</dbReference>
<dbReference type="InterPro" id="IPR038494">
    <property type="entry name" value="IGPD_sf"/>
</dbReference>
<evidence type="ECO:0000256" key="15">
    <source>
        <dbReference type="RuleBase" id="RU003657"/>
    </source>
</evidence>
<keyword evidence="17" id="KW-1185">Reference proteome</keyword>
<sequence>MAQPIDAQMAAALCAAADISADNKLALSELDVKRFAPMASHGDWSVLAEQLTDEQISQLIRIFTLGEMQFASWAAGDKSPVIALVQQLKQRDVYIKVTINLDGTGTSHFATGVPFFEHMLTQIARHGLIDMHIEANGDLEIDAHHTVEDVGIVLGQAFAQALSDKSGIYRYGHAYVPLDEALSRVVVDLSGRPGLFYNVDYTRARIGDFDVDLLREFFQGFVNHAMVSLHLDNLKGLNAHHQAETLFKAFGRALRMAVTPDPRMSGIVPSTKGQCVRLRQGRMDDATVFSKDPVAMAAHWREQGARRLHIVDLDGAFAGEPRNRTLIEQMVAVMGGVPVQVGGGIRSLDVIEAYVAAGVSGVIVGTKAIQEPDFLAAAAKAFPNKIWFGLDARDGLVATEGWDQTSTLKAVDLARQAAQWPVAGVVYTDIERDGMMSGLNIEATHALALASNLPVVASGGVTTLADLEALKQAFAGHETLLFGAITGRAIYEGTLDVAAGQALLDG</sequence>
<evidence type="ECO:0000256" key="14">
    <source>
        <dbReference type="RuleBase" id="RU000598"/>
    </source>
</evidence>
<comment type="subcellular location">
    <subcellularLocation>
        <location evidence="3">Cytoplasm</location>
    </subcellularLocation>
</comment>
<evidence type="ECO:0000256" key="5">
    <source>
        <dbReference type="ARBA" id="ARBA00005133"/>
    </source>
</evidence>
<dbReference type="InterPro" id="IPR020568">
    <property type="entry name" value="Ribosomal_Su5_D2-typ_SF"/>
</dbReference>
<evidence type="ECO:0000256" key="4">
    <source>
        <dbReference type="ARBA" id="ARBA00005047"/>
    </source>
</evidence>
<evidence type="ECO:0000256" key="11">
    <source>
        <dbReference type="ARBA" id="ARBA00023102"/>
    </source>
</evidence>
<dbReference type="Pfam" id="PF00475">
    <property type="entry name" value="IGPD"/>
    <property type="match status" value="1"/>
</dbReference>
<keyword evidence="11 14" id="KW-0368">Histidine biosynthesis</keyword>
<dbReference type="InterPro" id="IPR023016">
    <property type="entry name" value="HisA/PriA"/>
</dbReference>
<evidence type="ECO:0000256" key="8">
    <source>
        <dbReference type="ARBA" id="ARBA00016664"/>
    </source>
</evidence>
<comment type="catalytic activity">
    <reaction evidence="2 14">
        <text>D-erythro-1-(imidazol-4-yl)glycerol 3-phosphate = 3-(imidazol-4-yl)-2-oxopropyl phosphate + H2O</text>
        <dbReference type="Rhea" id="RHEA:11040"/>
        <dbReference type="ChEBI" id="CHEBI:15377"/>
        <dbReference type="ChEBI" id="CHEBI:57766"/>
        <dbReference type="ChEBI" id="CHEBI:58278"/>
        <dbReference type="EC" id="4.2.1.19"/>
    </reaction>
</comment>
<dbReference type="NCBIfam" id="NF002114">
    <property type="entry name" value="PRK00951.2-4"/>
    <property type="match status" value="1"/>
</dbReference>
<comment type="pathway">
    <text evidence="4 14">Amino-acid biosynthesis; L-histidine biosynthesis; L-histidine from 5-phospho-alpha-D-ribose 1-diphosphate: step 6/9.</text>
</comment>
<comment type="pathway">
    <text evidence="5">Amino-acid biosynthesis; L-histidine biosynthesis; L-histidine from 5-phospho-alpha-D-ribose 1-diphosphate: step 4/9.</text>
</comment>
<dbReference type="GO" id="GO:0000105">
    <property type="term" value="P:L-histidine biosynthetic process"/>
    <property type="evidence" value="ECO:0007669"/>
    <property type="project" value="UniProtKB-UniPathway"/>
</dbReference>
<dbReference type="InterPro" id="IPR000807">
    <property type="entry name" value="ImidazoleglycerolP_deHydtase"/>
</dbReference>
<evidence type="ECO:0000256" key="6">
    <source>
        <dbReference type="ARBA" id="ARBA00007481"/>
    </source>
</evidence>
<dbReference type="InterPro" id="IPR011060">
    <property type="entry name" value="RibuloseP-bd_barrel"/>
</dbReference>
<dbReference type="SUPFAM" id="SSF54211">
    <property type="entry name" value="Ribosomal protein S5 domain 2-like"/>
    <property type="match status" value="2"/>
</dbReference>
<dbReference type="EMBL" id="CAJNIZ010022223">
    <property type="protein sequence ID" value="CAE7459355.1"/>
    <property type="molecule type" value="Genomic_DNA"/>
</dbReference>
<evidence type="ECO:0000256" key="10">
    <source>
        <dbReference type="ARBA" id="ARBA00022605"/>
    </source>
</evidence>
<organism evidence="16 17">
    <name type="scientific">Symbiodinium pilosum</name>
    <name type="common">Dinoflagellate</name>
    <dbReference type="NCBI Taxonomy" id="2952"/>
    <lineage>
        <taxon>Eukaryota</taxon>
        <taxon>Sar</taxon>
        <taxon>Alveolata</taxon>
        <taxon>Dinophyceae</taxon>
        <taxon>Suessiales</taxon>
        <taxon>Symbiodiniaceae</taxon>
        <taxon>Symbiodinium</taxon>
    </lineage>
</organism>
<dbReference type="NCBIfam" id="NF002111">
    <property type="entry name" value="PRK00951.2-1"/>
    <property type="match status" value="1"/>
</dbReference>
<comment type="similarity">
    <text evidence="7 15">Belongs to the HisA/HisF family.</text>
</comment>
<dbReference type="Gene3D" id="3.20.20.70">
    <property type="entry name" value="Aldolase class I"/>
    <property type="match status" value="1"/>
</dbReference>
<evidence type="ECO:0000256" key="12">
    <source>
        <dbReference type="ARBA" id="ARBA00023235"/>
    </source>
</evidence>
<dbReference type="FunFam" id="3.20.20.70:FF:000009">
    <property type="entry name" value="1-(5-phosphoribosyl)-5-[(5-phosphoribosylamino)methylideneamino] imidazole-4-carboxamide isomerase"/>
    <property type="match status" value="1"/>
</dbReference>
<dbReference type="GO" id="GO:0004424">
    <property type="term" value="F:imidazoleglycerol-phosphate dehydratase activity"/>
    <property type="evidence" value="ECO:0007669"/>
    <property type="project" value="UniProtKB-EC"/>
</dbReference>
<dbReference type="CDD" id="cd04732">
    <property type="entry name" value="HisA"/>
    <property type="match status" value="1"/>
</dbReference>
<evidence type="ECO:0000256" key="7">
    <source>
        <dbReference type="ARBA" id="ARBA00009667"/>
    </source>
</evidence>
<dbReference type="GO" id="GO:0005737">
    <property type="term" value="C:cytoplasm"/>
    <property type="evidence" value="ECO:0007669"/>
    <property type="project" value="UniProtKB-SubCell"/>
</dbReference>
<proteinExistence type="inferred from homology"/>
<comment type="similarity">
    <text evidence="6 14">Belongs to the imidazoleglycerol-phosphate dehydratase family.</text>
</comment>
<protein>
    <recommendedName>
        <fullName evidence="8 14">Imidazoleglycerol-phosphate dehydratase</fullName>
        <ecNumber evidence="14">4.2.1.19</ecNumber>
    </recommendedName>
</protein>
<dbReference type="PANTHER" id="PTHR23133:SF2">
    <property type="entry name" value="IMIDAZOLEGLYCEROL-PHOSPHATE DEHYDRATASE"/>
    <property type="match status" value="1"/>
</dbReference>
<gene>
    <name evidence="16" type="primary">hisB</name>
    <name evidence="16" type="ORF">SPIL2461_LOCUS11399</name>
</gene>
<reference evidence="16" key="1">
    <citation type="submission" date="2021-02" db="EMBL/GenBank/DDBJ databases">
        <authorList>
            <person name="Dougan E. K."/>
            <person name="Rhodes N."/>
            <person name="Thang M."/>
            <person name="Chan C."/>
        </authorList>
    </citation>
    <scope>NUCLEOTIDE SEQUENCE</scope>
</reference>
<dbReference type="PANTHER" id="PTHR23133">
    <property type="entry name" value="IMIDAZOLEGLYCEROL-PHOSPHATE DEHYDRATASE HIS7"/>
    <property type="match status" value="1"/>
</dbReference>
<dbReference type="FunFam" id="3.30.230.40:FF:000001">
    <property type="entry name" value="Imidazoleglycerol-phosphate dehydratase HisB"/>
    <property type="match status" value="1"/>
</dbReference>
<dbReference type="InterPro" id="IPR020565">
    <property type="entry name" value="ImidazoleglycerP_deHydtase_CS"/>
</dbReference>
<dbReference type="HAMAP" id="MF_00076">
    <property type="entry name" value="HisB"/>
    <property type="match status" value="1"/>
</dbReference>
<dbReference type="Gene3D" id="3.30.230.40">
    <property type="entry name" value="Imidazole glycerol phosphate dehydratase, domain 1"/>
    <property type="match status" value="2"/>
</dbReference>
<keyword evidence="9" id="KW-0963">Cytoplasm</keyword>
<dbReference type="GO" id="GO:0003949">
    <property type="term" value="F:1-(5-phosphoribosyl)-5-[(5-phosphoribosylamino)methylideneamino]imidazole-4-carboxamide isomerase activity"/>
    <property type="evidence" value="ECO:0007669"/>
    <property type="project" value="UniProtKB-EC"/>
</dbReference>
<dbReference type="InterPro" id="IPR006063">
    <property type="entry name" value="HisA_bact_arch"/>
</dbReference>
<evidence type="ECO:0000256" key="2">
    <source>
        <dbReference type="ARBA" id="ARBA00001723"/>
    </source>
</evidence>
<dbReference type="Proteomes" id="UP000649617">
    <property type="component" value="Unassembled WGS sequence"/>
</dbReference>
<evidence type="ECO:0000256" key="1">
    <source>
        <dbReference type="ARBA" id="ARBA00000901"/>
    </source>
</evidence>
<dbReference type="PROSITE" id="PS00954">
    <property type="entry name" value="IGP_DEHYDRATASE_1"/>
    <property type="match status" value="1"/>
</dbReference>
<evidence type="ECO:0000256" key="9">
    <source>
        <dbReference type="ARBA" id="ARBA00022490"/>
    </source>
</evidence>
<dbReference type="Pfam" id="PF00977">
    <property type="entry name" value="His_biosynth"/>
    <property type="match status" value="1"/>
</dbReference>
<accession>A0A812RXL8</accession>